<dbReference type="GO" id="GO:0005856">
    <property type="term" value="C:cytoskeleton"/>
    <property type="evidence" value="ECO:0007669"/>
    <property type="project" value="UniProtKB-SubCell"/>
</dbReference>
<keyword evidence="3" id="KW-0963">Cytoplasm</keyword>
<evidence type="ECO:0000313" key="9">
    <source>
        <dbReference type="EnsemblPlants" id="Pp3c4_29840V3.2"/>
    </source>
</evidence>
<dbReference type="AlphaFoldDB" id="A0A7I4DUI1"/>
<dbReference type="EMBL" id="ABEU02000004">
    <property type="status" value="NOT_ANNOTATED_CDS"/>
    <property type="molecule type" value="Genomic_DNA"/>
</dbReference>
<evidence type="ECO:0000256" key="6">
    <source>
        <dbReference type="SAM" id="Coils"/>
    </source>
</evidence>
<evidence type="ECO:0000256" key="3">
    <source>
        <dbReference type="ARBA" id="ARBA00022490"/>
    </source>
</evidence>
<reference evidence="9" key="3">
    <citation type="submission" date="2020-12" db="UniProtKB">
        <authorList>
            <consortium name="EnsemblPlants"/>
        </authorList>
    </citation>
    <scope>IDENTIFICATION</scope>
</reference>
<name>A0A7I4DUI1_PHYPA</name>
<dbReference type="GO" id="GO:0005929">
    <property type="term" value="C:cilium"/>
    <property type="evidence" value="ECO:0007669"/>
    <property type="project" value="UniProtKB-SubCell"/>
</dbReference>
<evidence type="ECO:0000256" key="5">
    <source>
        <dbReference type="ARBA" id="ARBA00023273"/>
    </source>
</evidence>
<reference evidence="9 10" key="2">
    <citation type="journal article" date="2018" name="Plant J.">
        <title>The Physcomitrella patens chromosome-scale assembly reveals moss genome structure and evolution.</title>
        <authorList>
            <person name="Lang D."/>
            <person name="Ullrich K.K."/>
            <person name="Murat F."/>
            <person name="Fuchs J."/>
            <person name="Jenkins J."/>
            <person name="Haas F.B."/>
            <person name="Piednoel M."/>
            <person name="Gundlach H."/>
            <person name="Van Bel M."/>
            <person name="Meyberg R."/>
            <person name="Vives C."/>
            <person name="Morata J."/>
            <person name="Symeonidi A."/>
            <person name="Hiss M."/>
            <person name="Muchero W."/>
            <person name="Kamisugi Y."/>
            <person name="Saleh O."/>
            <person name="Blanc G."/>
            <person name="Decker E.L."/>
            <person name="van Gessel N."/>
            <person name="Grimwood J."/>
            <person name="Hayes R.D."/>
            <person name="Graham S.W."/>
            <person name="Gunter L.E."/>
            <person name="McDaniel S.F."/>
            <person name="Hoernstein S.N.W."/>
            <person name="Larsson A."/>
            <person name="Li F.W."/>
            <person name="Perroud P.F."/>
            <person name="Phillips J."/>
            <person name="Ranjan P."/>
            <person name="Rokshar D.S."/>
            <person name="Rothfels C.J."/>
            <person name="Schneider L."/>
            <person name="Shu S."/>
            <person name="Stevenson D.W."/>
            <person name="Thummler F."/>
            <person name="Tillich M."/>
            <person name="Villarreal Aguilar J.C."/>
            <person name="Widiez T."/>
            <person name="Wong G.K."/>
            <person name="Wymore A."/>
            <person name="Zhang Y."/>
            <person name="Zimmer A.D."/>
            <person name="Quatrano R.S."/>
            <person name="Mayer K.F.X."/>
            <person name="Goodstein D."/>
            <person name="Casacuberta J.M."/>
            <person name="Vandepoele K."/>
            <person name="Reski R."/>
            <person name="Cuming A.C."/>
            <person name="Tuskan G.A."/>
            <person name="Maumus F."/>
            <person name="Salse J."/>
            <person name="Schmutz J."/>
            <person name="Rensing S.A."/>
        </authorList>
    </citation>
    <scope>NUCLEOTIDE SEQUENCE [LARGE SCALE GENOMIC DNA]</scope>
    <source>
        <strain evidence="9 10">cv. Gransden 2004</strain>
    </source>
</reference>
<dbReference type="PROSITE" id="PS51665">
    <property type="entry name" value="ENKURIN"/>
    <property type="match status" value="1"/>
</dbReference>
<evidence type="ECO:0000256" key="7">
    <source>
        <dbReference type="SAM" id="MobiDB-lite"/>
    </source>
</evidence>
<dbReference type="InterPro" id="IPR027012">
    <property type="entry name" value="Enkurin_dom"/>
</dbReference>
<evidence type="ECO:0000259" key="8">
    <source>
        <dbReference type="PROSITE" id="PS51665"/>
    </source>
</evidence>
<keyword evidence="10" id="KW-1185">Reference proteome</keyword>
<dbReference type="Proteomes" id="UP000006727">
    <property type="component" value="Chromosome 4"/>
</dbReference>
<dbReference type="Pfam" id="PF13864">
    <property type="entry name" value="Enkurin"/>
    <property type="match status" value="1"/>
</dbReference>
<evidence type="ECO:0000256" key="4">
    <source>
        <dbReference type="ARBA" id="ARBA00023212"/>
    </source>
</evidence>
<reference evidence="9 10" key="1">
    <citation type="journal article" date="2008" name="Science">
        <title>The Physcomitrella genome reveals evolutionary insights into the conquest of land by plants.</title>
        <authorList>
            <person name="Rensing S."/>
            <person name="Lang D."/>
            <person name="Zimmer A."/>
            <person name="Terry A."/>
            <person name="Salamov A."/>
            <person name="Shapiro H."/>
            <person name="Nishiyama T."/>
            <person name="Perroud P.-F."/>
            <person name="Lindquist E."/>
            <person name="Kamisugi Y."/>
            <person name="Tanahashi T."/>
            <person name="Sakakibara K."/>
            <person name="Fujita T."/>
            <person name="Oishi K."/>
            <person name="Shin-I T."/>
            <person name="Kuroki Y."/>
            <person name="Toyoda A."/>
            <person name="Suzuki Y."/>
            <person name="Hashimoto A."/>
            <person name="Yamaguchi K."/>
            <person name="Sugano A."/>
            <person name="Kohara Y."/>
            <person name="Fujiyama A."/>
            <person name="Anterola A."/>
            <person name="Aoki S."/>
            <person name="Ashton N."/>
            <person name="Barbazuk W.B."/>
            <person name="Barker E."/>
            <person name="Bennetzen J."/>
            <person name="Bezanilla M."/>
            <person name="Blankenship R."/>
            <person name="Cho S.H."/>
            <person name="Dutcher S."/>
            <person name="Estelle M."/>
            <person name="Fawcett J.A."/>
            <person name="Gundlach H."/>
            <person name="Hanada K."/>
            <person name="Heyl A."/>
            <person name="Hicks K.A."/>
            <person name="Hugh J."/>
            <person name="Lohr M."/>
            <person name="Mayer K."/>
            <person name="Melkozernov A."/>
            <person name="Murata T."/>
            <person name="Nelson D."/>
            <person name="Pils B."/>
            <person name="Prigge M."/>
            <person name="Reiss B."/>
            <person name="Renner T."/>
            <person name="Rombauts S."/>
            <person name="Rushton P."/>
            <person name="Sanderfoot A."/>
            <person name="Schween G."/>
            <person name="Shiu S.-H."/>
            <person name="Stueber K."/>
            <person name="Theodoulou F.L."/>
            <person name="Tu H."/>
            <person name="Van de Peer Y."/>
            <person name="Verrier P.J."/>
            <person name="Waters E."/>
            <person name="Wood A."/>
            <person name="Yang L."/>
            <person name="Cove D."/>
            <person name="Cuming A."/>
            <person name="Hasebe M."/>
            <person name="Lucas S."/>
            <person name="Mishler D.B."/>
            <person name="Reski R."/>
            <person name="Grigoriev I."/>
            <person name="Quatrano R.S."/>
            <person name="Boore J.L."/>
        </authorList>
    </citation>
    <scope>NUCLEOTIDE SEQUENCE [LARGE SCALE GENOMIC DNA]</scope>
    <source>
        <strain evidence="9 10">cv. Gransden 2004</strain>
    </source>
</reference>
<evidence type="ECO:0000256" key="1">
    <source>
        <dbReference type="ARBA" id="ARBA00004138"/>
    </source>
</evidence>
<feature type="compositionally biased region" description="Basic and acidic residues" evidence="7">
    <location>
        <begin position="74"/>
        <end position="89"/>
    </location>
</feature>
<feature type="domain" description="Enkurin" evidence="8">
    <location>
        <begin position="124"/>
        <end position="216"/>
    </location>
</feature>
<dbReference type="EnsemblPlants" id="Pp3c4_29840V3.2">
    <property type="protein sequence ID" value="Pp3c4_29840V3.2"/>
    <property type="gene ID" value="Pp3c4_29840"/>
</dbReference>
<keyword evidence="6" id="KW-0175">Coiled coil</keyword>
<sequence length="229" mass="26477">MWNSHESVYKIIKPSEAYHAFTPPQSAKELRDRKVDEITLRLKQTMRLKAAATFGRPLGSFRPSARNFLRKHSKDATAMHEAREEEARSPKRAAGPNRSKCPKKPKRYALRRGFATVPTYLASRMRTLTNQNNKDNLEQQAADCGHKGTRKLDEKERITLMNNLKLKWADMNARYQRMSVVLDIESKKRRKERYEENLSQLERDIALLSRSVILVSDSVPAKVQKALTQ</sequence>
<dbReference type="Gramene" id="Pp3c4_29840V3.2">
    <property type="protein sequence ID" value="Pp3c4_29840V3.2"/>
    <property type="gene ID" value="Pp3c4_29840"/>
</dbReference>
<dbReference type="InterPro" id="IPR052102">
    <property type="entry name" value="Enkurin_domain-protein"/>
</dbReference>
<feature type="region of interest" description="Disordered" evidence="7">
    <location>
        <begin position="74"/>
        <end position="106"/>
    </location>
</feature>
<accession>A0A7I4DUI1</accession>
<keyword evidence="4" id="KW-0206">Cytoskeleton</keyword>
<dbReference type="PANTHER" id="PTHR21490:SF0">
    <property type="entry name" value="ENKURIN"/>
    <property type="match status" value="1"/>
</dbReference>
<evidence type="ECO:0000313" key="10">
    <source>
        <dbReference type="Proteomes" id="UP000006727"/>
    </source>
</evidence>
<keyword evidence="5" id="KW-0966">Cell projection</keyword>
<gene>
    <name evidence="9" type="primary">LOC112280864</name>
</gene>
<proteinExistence type="predicted"/>
<evidence type="ECO:0000256" key="2">
    <source>
        <dbReference type="ARBA" id="ARBA00004245"/>
    </source>
</evidence>
<organism evidence="9 10">
    <name type="scientific">Physcomitrium patens</name>
    <name type="common">Spreading-leaved earth moss</name>
    <name type="synonym">Physcomitrella patens</name>
    <dbReference type="NCBI Taxonomy" id="3218"/>
    <lineage>
        <taxon>Eukaryota</taxon>
        <taxon>Viridiplantae</taxon>
        <taxon>Streptophyta</taxon>
        <taxon>Embryophyta</taxon>
        <taxon>Bryophyta</taxon>
        <taxon>Bryophytina</taxon>
        <taxon>Bryopsida</taxon>
        <taxon>Funariidae</taxon>
        <taxon>Funariales</taxon>
        <taxon>Funariaceae</taxon>
        <taxon>Physcomitrium</taxon>
    </lineage>
</organism>
<feature type="coiled-coil region" evidence="6">
    <location>
        <begin position="184"/>
        <end position="211"/>
    </location>
</feature>
<protein>
    <recommendedName>
        <fullName evidence="8">Enkurin domain-containing protein</fullName>
    </recommendedName>
</protein>
<comment type="subcellular location">
    <subcellularLocation>
        <location evidence="1">Cell projection</location>
        <location evidence="1">Cilium</location>
    </subcellularLocation>
    <subcellularLocation>
        <location evidence="2">Cytoplasm</location>
        <location evidence="2">Cytoskeleton</location>
    </subcellularLocation>
</comment>
<dbReference type="PANTHER" id="PTHR21490">
    <property type="entry name" value="ENKURIN-RELATED"/>
    <property type="match status" value="1"/>
</dbReference>